<evidence type="ECO:0000256" key="1">
    <source>
        <dbReference type="SAM" id="Phobius"/>
    </source>
</evidence>
<proteinExistence type="predicted"/>
<keyword evidence="1" id="KW-0812">Transmembrane</keyword>
<name>A0A327N8V1_PSEFL</name>
<evidence type="ECO:0000313" key="3">
    <source>
        <dbReference type="Proteomes" id="UP000249493"/>
    </source>
</evidence>
<protein>
    <submittedName>
        <fullName evidence="2">Uncharacterized protein</fullName>
    </submittedName>
</protein>
<accession>A0A327N8V1</accession>
<organism evidence="2 3">
    <name type="scientific">Pseudomonas fluorescens</name>
    <dbReference type="NCBI Taxonomy" id="294"/>
    <lineage>
        <taxon>Bacteria</taxon>
        <taxon>Pseudomonadati</taxon>
        <taxon>Pseudomonadota</taxon>
        <taxon>Gammaproteobacteria</taxon>
        <taxon>Pseudomonadales</taxon>
        <taxon>Pseudomonadaceae</taxon>
        <taxon>Pseudomonas</taxon>
    </lineage>
</organism>
<gene>
    <name evidence="2" type="ORF">DOZ80_09045</name>
</gene>
<dbReference type="AlphaFoldDB" id="A0A327N8V1"/>
<evidence type="ECO:0000313" key="2">
    <source>
        <dbReference type="EMBL" id="RAI70634.1"/>
    </source>
</evidence>
<dbReference type="RefSeq" id="WP_111282041.1">
    <property type="nucleotide sequence ID" value="NZ_QLIN01000003.1"/>
</dbReference>
<sequence>MAKINILAGDFLDGSAVFEPGFITIQTAVYPWPGLKIATCEILDTLVVSETSYRDLSSAVGLGLAGALALGPIGAVAGVMLADDEVELTFSMQLRDGRSLLCAAEKRTYRDIEATIGKQAITKHFK</sequence>
<keyword evidence="1" id="KW-0472">Membrane</keyword>
<comment type="caution">
    <text evidence="2">The sequence shown here is derived from an EMBL/GenBank/DDBJ whole genome shotgun (WGS) entry which is preliminary data.</text>
</comment>
<dbReference type="EMBL" id="QLIN01000003">
    <property type="protein sequence ID" value="RAI70634.1"/>
    <property type="molecule type" value="Genomic_DNA"/>
</dbReference>
<dbReference type="Proteomes" id="UP000249493">
    <property type="component" value="Unassembled WGS sequence"/>
</dbReference>
<reference evidence="2 3" key="1">
    <citation type="submission" date="2018-06" db="EMBL/GenBank/DDBJ databases">
        <authorList>
            <person name="Zhirakovskaya E."/>
        </authorList>
    </citation>
    <scope>NUCLEOTIDE SEQUENCE [LARGE SCALE GENOMIC DNA]</scope>
    <source>
        <strain evidence="2 3">LY3</strain>
    </source>
</reference>
<keyword evidence="1" id="KW-1133">Transmembrane helix</keyword>
<feature type="transmembrane region" description="Helical" evidence="1">
    <location>
        <begin position="59"/>
        <end position="82"/>
    </location>
</feature>